<dbReference type="Proteomes" id="UP000220034">
    <property type="component" value="Unassembled WGS sequence"/>
</dbReference>
<dbReference type="PRINTS" id="PR00111">
    <property type="entry name" value="ABHYDROLASE"/>
</dbReference>
<evidence type="ECO:0000259" key="1">
    <source>
        <dbReference type="Pfam" id="PF00561"/>
    </source>
</evidence>
<proteinExistence type="predicted"/>
<protein>
    <submittedName>
        <fullName evidence="2">Pimeloyl-ACP methyl ester carboxylesterase</fullName>
    </submittedName>
</protein>
<dbReference type="PANTHER" id="PTHR43433">
    <property type="entry name" value="HYDROLASE, ALPHA/BETA FOLD FAMILY PROTEIN"/>
    <property type="match status" value="1"/>
</dbReference>
<organism evidence="2 3">
    <name type="scientific">Pontivivens marinum</name>
    <dbReference type="NCBI Taxonomy" id="1690039"/>
    <lineage>
        <taxon>Bacteria</taxon>
        <taxon>Pseudomonadati</taxon>
        <taxon>Pseudomonadota</taxon>
        <taxon>Alphaproteobacteria</taxon>
        <taxon>Rhodobacterales</taxon>
        <taxon>Paracoccaceae</taxon>
        <taxon>Pontivivens</taxon>
    </lineage>
</organism>
<gene>
    <name evidence="2" type="ORF">SAMN06273572_105120</name>
</gene>
<evidence type="ECO:0000313" key="3">
    <source>
        <dbReference type="Proteomes" id="UP000220034"/>
    </source>
</evidence>
<evidence type="ECO:0000313" key="2">
    <source>
        <dbReference type="EMBL" id="SOH94697.1"/>
    </source>
</evidence>
<dbReference type="OrthoDB" id="5491135at2"/>
<dbReference type="InterPro" id="IPR000073">
    <property type="entry name" value="AB_hydrolase_1"/>
</dbReference>
<accession>A0A2C9CTV4</accession>
<dbReference type="Pfam" id="PF00561">
    <property type="entry name" value="Abhydrolase_1"/>
    <property type="match status" value="1"/>
</dbReference>
<dbReference type="SUPFAM" id="SSF53474">
    <property type="entry name" value="alpha/beta-Hydrolases"/>
    <property type="match status" value="1"/>
</dbReference>
<dbReference type="InterPro" id="IPR050471">
    <property type="entry name" value="AB_hydrolase"/>
</dbReference>
<sequence length="224" mass="24304">MTLILIPGHLCDSRLYAPQTQQRDDIIIADVTQDDDLGAMANRLLATAPEQFDLGGLSMGGMIAMEVLARAPHRVRRACLMATDPTAARQVEQDWRAGMQANVRADGLAAFSTPFTAMFFAHDTDVAARLAAPVAEMVAAMDEDLYHRQSNALNTRRDMLERLADCAVPVQIIVGSEDRICPPKLHQKLAAALPNATLTQVDGCGHLVSLERPDVVNEILHSPG</sequence>
<keyword evidence="3" id="KW-1185">Reference proteome</keyword>
<dbReference type="PANTHER" id="PTHR43433:SF4">
    <property type="entry name" value="NON-HEME CHLOROPEROXIDASE-RELATED"/>
    <property type="match status" value="1"/>
</dbReference>
<dbReference type="EMBL" id="OCTN01000005">
    <property type="protein sequence ID" value="SOH94697.1"/>
    <property type="molecule type" value="Genomic_DNA"/>
</dbReference>
<dbReference type="Gene3D" id="3.40.50.1820">
    <property type="entry name" value="alpha/beta hydrolase"/>
    <property type="match status" value="1"/>
</dbReference>
<dbReference type="AlphaFoldDB" id="A0A2C9CTV4"/>
<name>A0A2C9CTV4_9RHOB</name>
<dbReference type="RefSeq" id="WP_097930538.1">
    <property type="nucleotide sequence ID" value="NZ_OCTN01000005.1"/>
</dbReference>
<reference evidence="3" key="1">
    <citation type="submission" date="2017-09" db="EMBL/GenBank/DDBJ databases">
        <authorList>
            <person name="Varghese N."/>
            <person name="Submissions S."/>
        </authorList>
    </citation>
    <scope>NUCLEOTIDE SEQUENCE [LARGE SCALE GENOMIC DNA]</scope>
    <source>
        <strain evidence="3">C7</strain>
    </source>
</reference>
<dbReference type="InterPro" id="IPR029058">
    <property type="entry name" value="AB_hydrolase_fold"/>
</dbReference>
<feature type="domain" description="AB hydrolase-1" evidence="1">
    <location>
        <begin position="39"/>
        <end position="213"/>
    </location>
</feature>